<name>A0A840RII7_9NEIS</name>
<evidence type="ECO:0000256" key="1">
    <source>
        <dbReference type="ARBA" id="ARBA00005578"/>
    </source>
</evidence>
<sequence>MTPEQVQTLLITRLDATVAEVRGDGHHFYARVVSPRFEGLALLARHRLVKDALKDVIDSGELHALSLEKTSTPAEWAAL</sequence>
<dbReference type="PANTHER" id="PTHR46229">
    <property type="entry name" value="BOLA TRANSCRIPTION REGULATOR"/>
    <property type="match status" value="1"/>
</dbReference>
<dbReference type="PIRSF" id="PIRSF003113">
    <property type="entry name" value="BolA"/>
    <property type="match status" value="1"/>
</dbReference>
<accession>A0A840RII7</accession>
<dbReference type="EMBL" id="JACHHN010000009">
    <property type="protein sequence ID" value="MBB5193125.1"/>
    <property type="molecule type" value="Genomic_DNA"/>
</dbReference>
<dbReference type="SUPFAM" id="SSF82657">
    <property type="entry name" value="BolA-like"/>
    <property type="match status" value="1"/>
</dbReference>
<gene>
    <name evidence="3" type="ORF">HNQ50_003879</name>
</gene>
<comment type="caution">
    <text evidence="3">The sequence shown here is derived from an EMBL/GenBank/DDBJ whole genome shotgun (WGS) entry which is preliminary data.</text>
</comment>
<dbReference type="RefSeq" id="WP_184102771.1">
    <property type="nucleotide sequence ID" value="NZ_JACHHN010000009.1"/>
</dbReference>
<organism evidence="3 4">
    <name type="scientific">Silvimonas terrae</name>
    <dbReference type="NCBI Taxonomy" id="300266"/>
    <lineage>
        <taxon>Bacteria</taxon>
        <taxon>Pseudomonadati</taxon>
        <taxon>Pseudomonadota</taxon>
        <taxon>Betaproteobacteria</taxon>
        <taxon>Neisseriales</taxon>
        <taxon>Chitinibacteraceae</taxon>
        <taxon>Silvimonas</taxon>
    </lineage>
</organism>
<dbReference type="Gene3D" id="3.30.300.90">
    <property type="entry name" value="BolA-like"/>
    <property type="match status" value="1"/>
</dbReference>
<dbReference type="InterPro" id="IPR050961">
    <property type="entry name" value="BolA/IbaG_stress_morph_reg"/>
</dbReference>
<evidence type="ECO:0000313" key="4">
    <source>
        <dbReference type="Proteomes" id="UP000543030"/>
    </source>
</evidence>
<reference evidence="3 4" key="1">
    <citation type="submission" date="2020-08" db="EMBL/GenBank/DDBJ databases">
        <title>Genomic Encyclopedia of Type Strains, Phase IV (KMG-IV): sequencing the most valuable type-strain genomes for metagenomic binning, comparative biology and taxonomic classification.</title>
        <authorList>
            <person name="Goeker M."/>
        </authorList>
    </citation>
    <scope>NUCLEOTIDE SEQUENCE [LARGE SCALE GENOMIC DNA]</scope>
    <source>
        <strain evidence="3 4">DSM 18233</strain>
    </source>
</reference>
<dbReference type="AlphaFoldDB" id="A0A840RII7"/>
<proteinExistence type="inferred from homology"/>
<evidence type="ECO:0000313" key="3">
    <source>
        <dbReference type="EMBL" id="MBB5193125.1"/>
    </source>
</evidence>
<dbReference type="InterPro" id="IPR002634">
    <property type="entry name" value="BolA"/>
</dbReference>
<dbReference type="Proteomes" id="UP000543030">
    <property type="component" value="Unassembled WGS sequence"/>
</dbReference>
<comment type="similarity">
    <text evidence="1 2">Belongs to the BolA/IbaG family.</text>
</comment>
<protein>
    <submittedName>
        <fullName evidence="3">Acid stress-induced BolA-like protein IbaG/YrbA</fullName>
    </submittedName>
</protein>
<evidence type="ECO:0000256" key="2">
    <source>
        <dbReference type="RuleBase" id="RU003860"/>
    </source>
</evidence>
<dbReference type="InterPro" id="IPR036065">
    <property type="entry name" value="BolA-like_sf"/>
</dbReference>
<dbReference type="Pfam" id="PF01722">
    <property type="entry name" value="BolA"/>
    <property type="match status" value="1"/>
</dbReference>
<keyword evidence="4" id="KW-1185">Reference proteome</keyword>
<dbReference type="PANTHER" id="PTHR46229:SF2">
    <property type="entry name" value="BOLA-LIKE PROTEIN 1"/>
    <property type="match status" value="1"/>
</dbReference>